<proteinExistence type="predicted"/>
<comment type="caution">
    <text evidence="1">The sequence shown here is derived from an EMBL/GenBank/DDBJ whole genome shotgun (WGS) entry which is preliminary data.</text>
</comment>
<evidence type="ECO:0000313" key="2">
    <source>
        <dbReference type="Proteomes" id="UP000271700"/>
    </source>
</evidence>
<dbReference type="EMBL" id="RCCT01000008">
    <property type="protein sequence ID" value="RLJ98892.1"/>
    <property type="molecule type" value="Genomic_DNA"/>
</dbReference>
<protein>
    <submittedName>
        <fullName evidence="1">Uncharacterized protein</fullName>
    </submittedName>
</protein>
<organism evidence="1 2">
    <name type="scientific">Ruegeria conchae</name>
    <dbReference type="NCBI Taxonomy" id="981384"/>
    <lineage>
        <taxon>Bacteria</taxon>
        <taxon>Pseudomonadati</taxon>
        <taxon>Pseudomonadota</taxon>
        <taxon>Alphaproteobacteria</taxon>
        <taxon>Rhodobacterales</taxon>
        <taxon>Roseobacteraceae</taxon>
        <taxon>Ruegeria</taxon>
    </lineage>
</organism>
<dbReference type="RefSeq" id="WP_010437903.1">
    <property type="nucleotide sequence ID" value="NZ_AEYW01000003.1"/>
</dbReference>
<name>A0A497YW54_9RHOB</name>
<reference evidence="1 2" key="1">
    <citation type="submission" date="2018-10" db="EMBL/GenBank/DDBJ databases">
        <title>Genomic Encyclopedia of Archaeal and Bacterial Type Strains, Phase II (KMG-II): from individual species to whole genera.</title>
        <authorList>
            <person name="Goeker M."/>
        </authorList>
    </citation>
    <scope>NUCLEOTIDE SEQUENCE [LARGE SCALE GENOMIC DNA]</scope>
    <source>
        <strain evidence="1 2">DSM 29317</strain>
    </source>
</reference>
<keyword evidence="2" id="KW-1185">Reference proteome</keyword>
<gene>
    <name evidence="1" type="ORF">CLV75_4014</name>
</gene>
<dbReference type="OrthoDB" id="7181882at2"/>
<evidence type="ECO:0000313" key="1">
    <source>
        <dbReference type="EMBL" id="RLJ98892.1"/>
    </source>
</evidence>
<dbReference type="AlphaFoldDB" id="A0A497YW54"/>
<accession>A0A497YW54</accession>
<sequence length="103" mass="11459">MKLLGDERSISRLGGNRKFAAFANDRHAGEQANFDQQACLEPASSGLAKKVPSDVLDRLLVPDRKICKPEEKETGRTSQTWHGIGTTYFVKWSPKVPLLGNNY</sequence>
<dbReference type="Proteomes" id="UP000271700">
    <property type="component" value="Unassembled WGS sequence"/>
</dbReference>